<evidence type="ECO:0000256" key="8">
    <source>
        <dbReference type="ARBA" id="ARBA00023136"/>
    </source>
</evidence>
<accession>A0ABM1N9T6</accession>
<organism evidence="13 14">
    <name type="scientific">Nicrophorus vespilloides</name>
    <name type="common">Boreal carrion beetle</name>
    <dbReference type="NCBI Taxonomy" id="110193"/>
    <lineage>
        <taxon>Eukaryota</taxon>
        <taxon>Metazoa</taxon>
        <taxon>Ecdysozoa</taxon>
        <taxon>Arthropoda</taxon>
        <taxon>Hexapoda</taxon>
        <taxon>Insecta</taxon>
        <taxon>Pterygota</taxon>
        <taxon>Neoptera</taxon>
        <taxon>Endopterygota</taxon>
        <taxon>Coleoptera</taxon>
        <taxon>Polyphaga</taxon>
        <taxon>Staphyliniformia</taxon>
        <taxon>Silphidae</taxon>
        <taxon>Nicrophorinae</taxon>
        <taxon>Nicrophorus</taxon>
    </lineage>
</organism>
<evidence type="ECO:0000256" key="2">
    <source>
        <dbReference type="ARBA" id="ARBA00022692"/>
    </source>
</evidence>
<feature type="transmembrane region" description="Helical" evidence="11">
    <location>
        <begin position="207"/>
        <end position="225"/>
    </location>
</feature>
<evidence type="ECO:0000256" key="9">
    <source>
        <dbReference type="PROSITE-ProRule" id="PRU00175"/>
    </source>
</evidence>
<keyword evidence="6" id="KW-0862">Zinc</keyword>
<evidence type="ECO:0000313" key="14">
    <source>
        <dbReference type="RefSeq" id="XP_017783586.1"/>
    </source>
</evidence>
<dbReference type="RefSeq" id="XP_017783586.1">
    <property type="nucleotide sequence ID" value="XM_017928097.1"/>
</dbReference>
<keyword evidence="5" id="KW-0833">Ubl conjugation pathway</keyword>
<evidence type="ECO:0000259" key="12">
    <source>
        <dbReference type="PROSITE" id="PS50089"/>
    </source>
</evidence>
<evidence type="ECO:0000313" key="13">
    <source>
        <dbReference type="Proteomes" id="UP000695000"/>
    </source>
</evidence>
<proteinExistence type="predicted"/>
<comment type="subcellular location">
    <subcellularLocation>
        <location evidence="1">Membrane</location>
        <topology evidence="1">Multi-pass membrane protein</topology>
    </subcellularLocation>
</comment>
<dbReference type="Pfam" id="PF00097">
    <property type="entry name" value="zf-C3HC4"/>
    <property type="match status" value="1"/>
</dbReference>
<evidence type="ECO:0000256" key="7">
    <source>
        <dbReference type="ARBA" id="ARBA00022989"/>
    </source>
</evidence>
<dbReference type="PROSITE" id="PS00518">
    <property type="entry name" value="ZF_RING_1"/>
    <property type="match status" value="1"/>
</dbReference>
<feature type="domain" description="RING-type" evidence="12">
    <location>
        <begin position="374"/>
        <end position="412"/>
    </location>
</feature>
<keyword evidence="13" id="KW-1185">Reference proteome</keyword>
<dbReference type="InterPro" id="IPR017907">
    <property type="entry name" value="Znf_RING_CS"/>
</dbReference>
<dbReference type="PROSITE" id="PS50089">
    <property type="entry name" value="ZF_RING_2"/>
    <property type="match status" value="1"/>
</dbReference>
<dbReference type="Proteomes" id="UP000695000">
    <property type="component" value="Unplaced"/>
</dbReference>
<evidence type="ECO:0000256" key="1">
    <source>
        <dbReference type="ARBA" id="ARBA00004141"/>
    </source>
</evidence>
<dbReference type="GeneID" id="108567558"/>
<dbReference type="SUPFAM" id="SSF57850">
    <property type="entry name" value="RING/U-box"/>
    <property type="match status" value="1"/>
</dbReference>
<name>A0ABM1N9T6_NICVS</name>
<dbReference type="CDD" id="cd16532">
    <property type="entry name" value="RING-HC_RNFT1-like"/>
    <property type="match status" value="1"/>
</dbReference>
<feature type="region of interest" description="Disordered" evidence="10">
    <location>
        <begin position="1"/>
        <end position="28"/>
    </location>
</feature>
<dbReference type="PANTHER" id="PTHR15860">
    <property type="entry name" value="UNCHARACTERIZED RING FINGER-CONTAINING PROTEIN"/>
    <property type="match status" value="1"/>
</dbReference>
<evidence type="ECO:0000256" key="4">
    <source>
        <dbReference type="ARBA" id="ARBA00022771"/>
    </source>
</evidence>
<dbReference type="Gene3D" id="3.30.40.10">
    <property type="entry name" value="Zinc/RING finger domain, C3HC4 (zinc finger)"/>
    <property type="match status" value="1"/>
</dbReference>
<reference evidence="14" key="1">
    <citation type="submission" date="2025-08" db="UniProtKB">
        <authorList>
            <consortium name="RefSeq"/>
        </authorList>
    </citation>
    <scope>IDENTIFICATION</scope>
    <source>
        <tissue evidence="14">Whole Larva</tissue>
    </source>
</reference>
<dbReference type="SMART" id="SM00184">
    <property type="entry name" value="RING"/>
    <property type="match status" value="1"/>
</dbReference>
<feature type="compositionally biased region" description="Low complexity" evidence="10">
    <location>
        <begin position="118"/>
        <end position="135"/>
    </location>
</feature>
<sequence length="433" mass="49184">MDNQQPASLESPIFLRSQSTEGTNNLPLNAVPLSRSTSLTTNSLARANFQRRTFEGARQLRDNLQNVMREIQPLVETAAAVNITSFLNRPQSEPNMQNAANNSIMINVDVPDIPEPAPVNANNQAEEPPENNVNNEVEDEENNIEGQQAISILQKYVPYLLILLAKCLYDHHEGILNGIILYIMFTYANSTVVKEATKRGFRNITKLLWTLLYIILGIVSFHVLIDKERLYLNLVFVNSYKSPLKVWDLLWFVGITDFILKLITVAVKVILTLMPEVVVAFQKRGKVYLLIEAISQMYRSLATIQPWLFYLLDSYQGTEKIVGAFLTAAYMVSKGTDLLFKSKLLKTALYKLLQNVTVGCSPSKEQIQTAGEHCPICHDEYDSPVLLQCRHIFCENCVTTWFDREQTCPLCRCKIVDDPSWRDGSTSYFIQLF</sequence>
<keyword evidence="8 11" id="KW-0472">Membrane</keyword>
<feature type="region of interest" description="Disordered" evidence="10">
    <location>
        <begin position="115"/>
        <end position="135"/>
    </location>
</feature>
<keyword evidence="2 11" id="KW-0812">Transmembrane</keyword>
<evidence type="ECO:0000256" key="11">
    <source>
        <dbReference type="SAM" id="Phobius"/>
    </source>
</evidence>
<keyword evidence="3" id="KW-0479">Metal-binding</keyword>
<feature type="transmembrane region" description="Helical" evidence="11">
    <location>
        <begin position="249"/>
        <end position="275"/>
    </location>
</feature>
<keyword evidence="7 11" id="KW-1133">Transmembrane helix</keyword>
<protein>
    <submittedName>
        <fullName evidence="14">RING finger and transmembrane domain-containing protein 2</fullName>
    </submittedName>
</protein>
<feature type="compositionally biased region" description="Polar residues" evidence="10">
    <location>
        <begin position="16"/>
        <end position="27"/>
    </location>
</feature>
<gene>
    <name evidence="14" type="primary">LOC108567558</name>
</gene>
<dbReference type="PANTHER" id="PTHR15860:SF0">
    <property type="entry name" value="LP20373P"/>
    <property type="match status" value="1"/>
</dbReference>
<dbReference type="InterPro" id="IPR013083">
    <property type="entry name" value="Znf_RING/FYVE/PHD"/>
</dbReference>
<evidence type="ECO:0000256" key="10">
    <source>
        <dbReference type="SAM" id="MobiDB-lite"/>
    </source>
</evidence>
<dbReference type="InterPro" id="IPR018957">
    <property type="entry name" value="Znf_C3HC4_RING-type"/>
</dbReference>
<dbReference type="InterPro" id="IPR044235">
    <property type="entry name" value="RNFT1/2"/>
</dbReference>
<evidence type="ECO:0000256" key="3">
    <source>
        <dbReference type="ARBA" id="ARBA00022723"/>
    </source>
</evidence>
<dbReference type="InterPro" id="IPR001841">
    <property type="entry name" value="Znf_RING"/>
</dbReference>
<keyword evidence="4 9" id="KW-0863">Zinc-finger</keyword>
<evidence type="ECO:0000256" key="5">
    <source>
        <dbReference type="ARBA" id="ARBA00022786"/>
    </source>
</evidence>
<evidence type="ECO:0000256" key="6">
    <source>
        <dbReference type="ARBA" id="ARBA00022833"/>
    </source>
</evidence>